<proteinExistence type="predicted"/>
<evidence type="ECO:0000313" key="1">
    <source>
        <dbReference type="EMBL" id="GGU47630.1"/>
    </source>
</evidence>
<evidence type="ECO:0000313" key="2">
    <source>
        <dbReference type="Proteomes" id="UP000649573"/>
    </source>
</evidence>
<keyword evidence="2" id="KW-1185">Reference proteome</keyword>
<gene>
    <name evidence="1" type="ORF">GCM10010178_45500</name>
</gene>
<dbReference type="Pfam" id="PF20131">
    <property type="entry name" value="MC3"/>
    <property type="match status" value="1"/>
</dbReference>
<reference evidence="2" key="1">
    <citation type="journal article" date="2019" name="Int. J. Syst. Evol. Microbiol.">
        <title>The Global Catalogue of Microorganisms (GCM) 10K type strain sequencing project: providing services to taxonomists for standard genome sequencing and annotation.</title>
        <authorList>
            <consortium name="The Broad Institute Genomics Platform"/>
            <consortium name="The Broad Institute Genome Sequencing Center for Infectious Disease"/>
            <person name="Wu L."/>
            <person name="Ma J."/>
        </authorList>
    </citation>
    <scope>NUCLEOTIDE SEQUENCE [LARGE SCALE GENOMIC DNA]</scope>
    <source>
        <strain evidence="2">JCM 3296</strain>
    </source>
</reference>
<name>A0ABQ2UPJ3_9PSEU</name>
<dbReference type="Proteomes" id="UP000649573">
    <property type="component" value="Unassembled WGS sequence"/>
</dbReference>
<dbReference type="InterPro" id="IPR045390">
    <property type="entry name" value="ABC-3C_MC3"/>
</dbReference>
<accession>A0ABQ2UPJ3</accession>
<sequence length="163" mass="17717">MRKPIIGRAREDIALYNPAFLALLFRRCLDGYFQEHKEGLPLLLGHLGVSMALTEAVRSSLTMRVNTKLSTWISRSPRATAQIARSARSFSPYINESVIFALNYDVVRTAGGLFIAGDSGPLTAVRGGSQEVIDCQRAANYLGRWFAVSGSSATVSALLGVRP</sequence>
<organism evidence="1 2">
    <name type="scientific">Lentzea flava</name>
    <dbReference type="NCBI Taxonomy" id="103732"/>
    <lineage>
        <taxon>Bacteria</taxon>
        <taxon>Bacillati</taxon>
        <taxon>Actinomycetota</taxon>
        <taxon>Actinomycetes</taxon>
        <taxon>Pseudonocardiales</taxon>
        <taxon>Pseudonocardiaceae</taxon>
        <taxon>Lentzea</taxon>
    </lineage>
</organism>
<dbReference type="RefSeq" id="WP_368856169.1">
    <property type="nucleotide sequence ID" value="NZ_BMRE01000019.1"/>
</dbReference>
<comment type="caution">
    <text evidence="1">The sequence shown here is derived from an EMBL/GenBank/DDBJ whole genome shotgun (WGS) entry which is preliminary data.</text>
</comment>
<protein>
    <submittedName>
        <fullName evidence="1">Uncharacterized protein</fullName>
    </submittedName>
</protein>
<dbReference type="EMBL" id="BMRE01000019">
    <property type="protein sequence ID" value="GGU47630.1"/>
    <property type="molecule type" value="Genomic_DNA"/>
</dbReference>